<comment type="caution">
    <text evidence="4">The sequence shown here is derived from an EMBL/GenBank/DDBJ whole genome shotgun (WGS) entry which is preliminary data.</text>
</comment>
<dbReference type="Proteomes" id="UP001420932">
    <property type="component" value="Unassembled WGS sequence"/>
</dbReference>
<dbReference type="PANTHER" id="PTHR31301:SF19">
    <property type="entry name" value="LOB DOMAIN-CONTAINING PROTEIN 2"/>
    <property type="match status" value="1"/>
</dbReference>
<dbReference type="PANTHER" id="PTHR31301">
    <property type="entry name" value="LOB DOMAIN-CONTAINING PROTEIN 4-RELATED"/>
    <property type="match status" value="1"/>
</dbReference>
<gene>
    <name evidence="4" type="ORF">Syun_008616</name>
</gene>
<sequence length="224" mass="24749">MTNDIINNNVVGQNQACAVCKHQRKKCTEKCALAPFFPSEKSQEFQSVHKIFGVSKVLKMVQQVEEKAKVVESLVWEAQWRERDPTFGCFGEFQRTVNENRELRSKLSMLLGSGAGLHGWNTNNSNAVNGYNANSNNANSIIIDYGLDNGNIYFDDIVPSSAISYPFTAAAYPHGGRTGHGLHSSMVNYNYSSQHGYLPGQQQESRDMKAMNDGANGYTPSRGG</sequence>
<evidence type="ECO:0000256" key="1">
    <source>
        <dbReference type="ARBA" id="ARBA00005474"/>
    </source>
</evidence>
<feature type="region of interest" description="Disordered" evidence="2">
    <location>
        <begin position="193"/>
        <end position="224"/>
    </location>
</feature>
<dbReference type="AlphaFoldDB" id="A0AAP0PNB3"/>
<name>A0AAP0PNB3_9MAGN</name>
<evidence type="ECO:0000313" key="5">
    <source>
        <dbReference type="Proteomes" id="UP001420932"/>
    </source>
</evidence>
<keyword evidence="5" id="KW-1185">Reference proteome</keyword>
<evidence type="ECO:0000313" key="4">
    <source>
        <dbReference type="EMBL" id="KAK9150307.1"/>
    </source>
</evidence>
<dbReference type="PROSITE" id="PS50891">
    <property type="entry name" value="LOB"/>
    <property type="match status" value="1"/>
</dbReference>
<dbReference type="InterPro" id="IPR004883">
    <property type="entry name" value="LOB"/>
</dbReference>
<dbReference type="Pfam" id="PF03195">
    <property type="entry name" value="LOB"/>
    <property type="match status" value="1"/>
</dbReference>
<feature type="domain" description="LOB" evidence="3">
    <location>
        <begin position="15"/>
        <end position="114"/>
    </location>
</feature>
<proteinExistence type="inferred from homology"/>
<dbReference type="EMBL" id="JBBNAF010000004">
    <property type="protein sequence ID" value="KAK9150307.1"/>
    <property type="molecule type" value="Genomic_DNA"/>
</dbReference>
<feature type="compositionally biased region" description="Polar residues" evidence="2">
    <location>
        <begin position="193"/>
        <end position="203"/>
    </location>
</feature>
<evidence type="ECO:0000259" key="3">
    <source>
        <dbReference type="PROSITE" id="PS50891"/>
    </source>
</evidence>
<protein>
    <recommendedName>
        <fullName evidence="3">LOB domain-containing protein</fullName>
    </recommendedName>
</protein>
<comment type="similarity">
    <text evidence="1">Belongs to the LOB domain-containing protein family.</text>
</comment>
<organism evidence="4 5">
    <name type="scientific">Stephania yunnanensis</name>
    <dbReference type="NCBI Taxonomy" id="152371"/>
    <lineage>
        <taxon>Eukaryota</taxon>
        <taxon>Viridiplantae</taxon>
        <taxon>Streptophyta</taxon>
        <taxon>Embryophyta</taxon>
        <taxon>Tracheophyta</taxon>
        <taxon>Spermatophyta</taxon>
        <taxon>Magnoliopsida</taxon>
        <taxon>Ranunculales</taxon>
        <taxon>Menispermaceae</taxon>
        <taxon>Menispermoideae</taxon>
        <taxon>Cissampelideae</taxon>
        <taxon>Stephania</taxon>
    </lineage>
</organism>
<evidence type="ECO:0000256" key="2">
    <source>
        <dbReference type="SAM" id="MobiDB-lite"/>
    </source>
</evidence>
<accession>A0AAP0PNB3</accession>
<reference evidence="4 5" key="1">
    <citation type="submission" date="2024-01" db="EMBL/GenBank/DDBJ databases">
        <title>Genome assemblies of Stephania.</title>
        <authorList>
            <person name="Yang L."/>
        </authorList>
    </citation>
    <scope>NUCLEOTIDE SEQUENCE [LARGE SCALE GENOMIC DNA]</scope>
    <source>
        <strain evidence="4">YNDBR</strain>
        <tissue evidence="4">Leaf</tissue>
    </source>
</reference>